<protein>
    <recommendedName>
        <fullName evidence="4">Glycosyltransferase</fullName>
        <ecNumber evidence="4">2.4.1.-</ecNumber>
    </recommendedName>
</protein>
<keyword evidence="2 3" id="KW-0808">Transferase</keyword>
<dbReference type="PANTHER" id="PTHR48047">
    <property type="entry name" value="GLYCOSYLTRANSFERASE"/>
    <property type="match status" value="1"/>
</dbReference>
<dbReference type="SUPFAM" id="SSF53756">
    <property type="entry name" value="UDP-Glycosyltransferase/glycogen phosphorylase"/>
    <property type="match status" value="1"/>
</dbReference>
<dbReference type="Proteomes" id="UP000244336">
    <property type="component" value="Chromosome 2"/>
</dbReference>
<accession>A0A2T7ERW9</accession>
<reference evidence="5 6" key="1">
    <citation type="submission" date="2018-04" db="EMBL/GenBank/DDBJ databases">
        <title>WGS assembly of Panicum hallii var. hallii HAL2.</title>
        <authorList>
            <person name="Lovell J."/>
            <person name="Jenkins J."/>
            <person name="Lowry D."/>
            <person name="Mamidi S."/>
            <person name="Sreedasyam A."/>
            <person name="Weng X."/>
            <person name="Barry K."/>
            <person name="Bonette J."/>
            <person name="Campitelli B."/>
            <person name="Daum C."/>
            <person name="Gordon S."/>
            <person name="Gould B."/>
            <person name="Lipzen A."/>
            <person name="MacQueen A."/>
            <person name="Palacio-Mejia J."/>
            <person name="Plott C."/>
            <person name="Shakirov E."/>
            <person name="Shu S."/>
            <person name="Yoshinaga Y."/>
            <person name="Zane M."/>
            <person name="Rokhsar D."/>
            <person name="Grimwood J."/>
            <person name="Schmutz J."/>
            <person name="Juenger T."/>
        </authorList>
    </citation>
    <scope>NUCLEOTIDE SEQUENCE [LARGE SCALE GENOMIC DNA]</scope>
    <source>
        <strain evidence="6">cv. HAL2</strain>
    </source>
</reference>
<keyword evidence="6" id="KW-1185">Reference proteome</keyword>
<dbReference type="InterPro" id="IPR035595">
    <property type="entry name" value="UDP_glycos_trans_CS"/>
</dbReference>
<dbReference type="OrthoDB" id="5835829at2759"/>
<dbReference type="PROSITE" id="PS00375">
    <property type="entry name" value="UDPGT"/>
    <property type="match status" value="1"/>
</dbReference>
<keyword evidence="3" id="KW-0328">Glycosyltransferase</keyword>
<name>A0A2T7ERW9_9POAL</name>
<dbReference type="EC" id="2.4.1.-" evidence="4"/>
<dbReference type="STRING" id="1504633.A0A2T7ERW9"/>
<dbReference type="FunFam" id="3.40.50.2000:FF:000107">
    <property type="entry name" value="Glycosyltransferase"/>
    <property type="match status" value="1"/>
</dbReference>
<evidence type="ECO:0000256" key="1">
    <source>
        <dbReference type="ARBA" id="ARBA00009995"/>
    </source>
</evidence>
<evidence type="ECO:0000313" key="5">
    <source>
        <dbReference type="EMBL" id="PUZ70569.1"/>
    </source>
</evidence>
<dbReference type="Gene3D" id="3.40.50.2000">
    <property type="entry name" value="Glycogen Phosphorylase B"/>
    <property type="match status" value="2"/>
</dbReference>
<evidence type="ECO:0000256" key="4">
    <source>
        <dbReference type="RuleBase" id="RU362057"/>
    </source>
</evidence>
<proteinExistence type="inferred from homology"/>
<comment type="similarity">
    <text evidence="1 3">Belongs to the UDP-glycosyltransferase family.</text>
</comment>
<dbReference type="Pfam" id="PF00201">
    <property type="entry name" value="UDPGT"/>
    <property type="match status" value="1"/>
</dbReference>
<dbReference type="EMBL" id="CM009750">
    <property type="protein sequence ID" value="PUZ70569.1"/>
    <property type="molecule type" value="Genomic_DNA"/>
</dbReference>
<organism evidence="5 6">
    <name type="scientific">Panicum hallii var. hallii</name>
    <dbReference type="NCBI Taxonomy" id="1504633"/>
    <lineage>
        <taxon>Eukaryota</taxon>
        <taxon>Viridiplantae</taxon>
        <taxon>Streptophyta</taxon>
        <taxon>Embryophyta</taxon>
        <taxon>Tracheophyta</taxon>
        <taxon>Spermatophyta</taxon>
        <taxon>Magnoliopsida</taxon>
        <taxon>Liliopsida</taxon>
        <taxon>Poales</taxon>
        <taxon>Poaceae</taxon>
        <taxon>PACMAD clade</taxon>
        <taxon>Panicoideae</taxon>
        <taxon>Panicodae</taxon>
        <taxon>Paniceae</taxon>
        <taxon>Panicinae</taxon>
        <taxon>Panicum</taxon>
        <taxon>Panicum sect. Panicum</taxon>
    </lineage>
</organism>
<sequence>MASAAVAAAASCSGGARDAQVQLPHVVMFPFMAKSHTTPLTHLAHLLRRRQLATVTFFTTPGNAAFVRAALSGADGVAVVELPFPADVIVPGVPPGAECVEALDSLSSLPAFVEAVSLLRPRFEEELSATRPSASVVVADAFLYWAHAAAAAVGVRTLAFFGANMFAHVMREVILRDNPAAALIGGASDAVFTVPEFPHVQLSLADIPIPFDEPDLTAAASIREMDGKLGKTIADSHGLIVNTFDAMESRYIDHWNRHVGPRAWPVGPLCLARPTTPVPRLDVAPAWMRWLDEKAAAGRAVLYVALGTTVAVPGAQLREVADGLEQSGLDFLWAVRPVDADLGSIEERVQGRAMVVREWVDQCAILRHGGVKGFISHCGWNSVIESISAGVPLAVWPMSAEQPLNAKLVVDELRIGIRVPAKHGMTSPSVLVKSEEIASVAKELMNGEKGVEAARNMAALGAKAREAVDEGGSSWRAVEEMIAGLGQPA</sequence>
<dbReference type="Gramene" id="PUZ70569">
    <property type="protein sequence ID" value="PUZ70569"/>
    <property type="gene ID" value="GQ55_2G242300"/>
</dbReference>
<evidence type="ECO:0000313" key="6">
    <source>
        <dbReference type="Proteomes" id="UP000244336"/>
    </source>
</evidence>
<dbReference type="GO" id="GO:0035251">
    <property type="term" value="F:UDP-glucosyltransferase activity"/>
    <property type="evidence" value="ECO:0007669"/>
    <property type="project" value="TreeGrafter"/>
</dbReference>
<dbReference type="FunFam" id="3.40.50.2000:FF:000185">
    <property type="entry name" value="Glycosyltransferase"/>
    <property type="match status" value="1"/>
</dbReference>
<evidence type="ECO:0000256" key="2">
    <source>
        <dbReference type="ARBA" id="ARBA00022679"/>
    </source>
</evidence>
<gene>
    <name evidence="5" type="ORF">GQ55_2G242300</name>
</gene>
<dbReference type="PANTHER" id="PTHR48047:SF43">
    <property type="entry name" value="OS09G0379400 PROTEIN"/>
    <property type="match status" value="1"/>
</dbReference>
<dbReference type="CDD" id="cd03784">
    <property type="entry name" value="GT1_Gtf-like"/>
    <property type="match status" value="1"/>
</dbReference>
<dbReference type="AlphaFoldDB" id="A0A2T7ERW9"/>
<evidence type="ECO:0000256" key="3">
    <source>
        <dbReference type="RuleBase" id="RU003718"/>
    </source>
</evidence>
<dbReference type="InterPro" id="IPR002213">
    <property type="entry name" value="UDP_glucos_trans"/>
</dbReference>